<keyword evidence="1" id="KW-0677">Repeat</keyword>
<dbReference type="GO" id="GO:0005886">
    <property type="term" value="C:plasma membrane"/>
    <property type="evidence" value="ECO:0007669"/>
    <property type="project" value="TreeGrafter"/>
</dbReference>
<dbReference type="PANTHER" id="PTHR10502:SF104">
    <property type="entry name" value="ANNEXIN D1"/>
    <property type="match status" value="1"/>
</dbReference>
<name>A0AAP0B1C9_9ASPA</name>
<dbReference type="GO" id="GO:0005737">
    <property type="term" value="C:cytoplasm"/>
    <property type="evidence" value="ECO:0007669"/>
    <property type="project" value="TreeGrafter"/>
</dbReference>
<dbReference type="Pfam" id="PF00191">
    <property type="entry name" value="Annexin"/>
    <property type="match status" value="1"/>
</dbReference>
<dbReference type="GO" id="GO:0001786">
    <property type="term" value="F:phosphatidylserine binding"/>
    <property type="evidence" value="ECO:0007669"/>
    <property type="project" value="TreeGrafter"/>
</dbReference>
<organism evidence="3 4">
    <name type="scientific">Platanthera zijinensis</name>
    <dbReference type="NCBI Taxonomy" id="2320716"/>
    <lineage>
        <taxon>Eukaryota</taxon>
        <taxon>Viridiplantae</taxon>
        <taxon>Streptophyta</taxon>
        <taxon>Embryophyta</taxon>
        <taxon>Tracheophyta</taxon>
        <taxon>Spermatophyta</taxon>
        <taxon>Magnoliopsida</taxon>
        <taxon>Liliopsida</taxon>
        <taxon>Asparagales</taxon>
        <taxon>Orchidaceae</taxon>
        <taxon>Orchidoideae</taxon>
        <taxon>Orchideae</taxon>
        <taxon>Orchidinae</taxon>
        <taxon>Platanthera</taxon>
    </lineage>
</organism>
<dbReference type="PANTHER" id="PTHR10502">
    <property type="entry name" value="ANNEXIN"/>
    <property type="match status" value="1"/>
</dbReference>
<keyword evidence="4" id="KW-1185">Reference proteome</keyword>
<dbReference type="Proteomes" id="UP001418222">
    <property type="component" value="Unassembled WGS sequence"/>
</dbReference>
<evidence type="ECO:0000313" key="4">
    <source>
        <dbReference type="Proteomes" id="UP001418222"/>
    </source>
</evidence>
<dbReference type="AlphaFoldDB" id="A0AAP0B1C9"/>
<keyword evidence="2" id="KW-0041">Annexin</keyword>
<dbReference type="PROSITE" id="PS51897">
    <property type="entry name" value="ANNEXIN_2"/>
    <property type="match status" value="1"/>
</dbReference>
<gene>
    <name evidence="3" type="primary">ANN1</name>
    <name evidence="3" type="ORF">KSP39_PZI019275</name>
</gene>
<accession>A0AAP0B1C9</accession>
<evidence type="ECO:0000313" key="3">
    <source>
        <dbReference type="EMBL" id="KAK8923758.1"/>
    </source>
</evidence>
<dbReference type="GO" id="GO:0009408">
    <property type="term" value="P:response to heat"/>
    <property type="evidence" value="ECO:0007669"/>
    <property type="project" value="TreeGrafter"/>
</dbReference>
<evidence type="ECO:0000256" key="1">
    <source>
        <dbReference type="ARBA" id="ARBA00022737"/>
    </source>
</evidence>
<proteinExistence type="predicted"/>
<dbReference type="SMART" id="SM00335">
    <property type="entry name" value="ANX"/>
    <property type="match status" value="1"/>
</dbReference>
<reference evidence="3 4" key="1">
    <citation type="journal article" date="2022" name="Nat. Plants">
        <title>Genomes of leafy and leafless Platanthera orchids illuminate the evolution of mycoheterotrophy.</title>
        <authorList>
            <person name="Li M.H."/>
            <person name="Liu K.W."/>
            <person name="Li Z."/>
            <person name="Lu H.C."/>
            <person name="Ye Q.L."/>
            <person name="Zhang D."/>
            <person name="Wang J.Y."/>
            <person name="Li Y.F."/>
            <person name="Zhong Z.M."/>
            <person name="Liu X."/>
            <person name="Yu X."/>
            <person name="Liu D.K."/>
            <person name="Tu X.D."/>
            <person name="Liu B."/>
            <person name="Hao Y."/>
            <person name="Liao X.Y."/>
            <person name="Jiang Y.T."/>
            <person name="Sun W.H."/>
            <person name="Chen J."/>
            <person name="Chen Y.Q."/>
            <person name="Ai Y."/>
            <person name="Zhai J.W."/>
            <person name="Wu S.S."/>
            <person name="Zhou Z."/>
            <person name="Hsiao Y.Y."/>
            <person name="Wu W.L."/>
            <person name="Chen Y.Y."/>
            <person name="Lin Y.F."/>
            <person name="Hsu J.L."/>
            <person name="Li C.Y."/>
            <person name="Wang Z.W."/>
            <person name="Zhao X."/>
            <person name="Zhong W.Y."/>
            <person name="Ma X.K."/>
            <person name="Ma L."/>
            <person name="Huang J."/>
            <person name="Chen G.Z."/>
            <person name="Huang M.Z."/>
            <person name="Huang L."/>
            <person name="Peng D.H."/>
            <person name="Luo Y.B."/>
            <person name="Zou S.Q."/>
            <person name="Chen S.P."/>
            <person name="Lan S."/>
            <person name="Tsai W.C."/>
            <person name="Van de Peer Y."/>
            <person name="Liu Z.J."/>
        </authorList>
    </citation>
    <scope>NUCLEOTIDE SEQUENCE [LARGE SCALE GENOMIC DNA]</scope>
    <source>
        <strain evidence="3">Lor287</strain>
    </source>
</reference>
<comment type="caution">
    <text evidence="3">The sequence shown here is derived from an EMBL/GenBank/DDBJ whole genome shotgun (WGS) entry which is preliminary data.</text>
</comment>
<dbReference type="GO" id="GO:0009409">
    <property type="term" value="P:response to cold"/>
    <property type="evidence" value="ECO:0007669"/>
    <property type="project" value="TreeGrafter"/>
</dbReference>
<dbReference type="InterPro" id="IPR037104">
    <property type="entry name" value="Annexin_sf"/>
</dbReference>
<dbReference type="InterPro" id="IPR018502">
    <property type="entry name" value="Annexin_repeat"/>
</dbReference>
<dbReference type="Gene3D" id="1.10.220.10">
    <property type="entry name" value="Annexin"/>
    <property type="match status" value="1"/>
</dbReference>
<dbReference type="GO" id="GO:0005544">
    <property type="term" value="F:calcium-dependent phospholipid binding"/>
    <property type="evidence" value="ECO:0007669"/>
    <property type="project" value="InterPro"/>
</dbReference>
<dbReference type="GO" id="GO:0009414">
    <property type="term" value="P:response to water deprivation"/>
    <property type="evidence" value="ECO:0007669"/>
    <property type="project" value="TreeGrafter"/>
</dbReference>
<sequence>MPLLRMSSLDFMMDSAMLEQAIAEASACRSRTQVSLTSAIFTEVFELENGNDSMELSNEEYDAMLDRMGHSSENASKLLKVDLAIEFRLLADVVGKVICAKRTAHDAISRHQFCIMAALLDKKHLNWGEILFDLVKKKVNKTYVHFGRVLGLLLHHICPQLLVSSKHINASKRLTCALIGKWDRKITNPRAAAAMKTSTETRTVVVTSPQPSDLVEEAMPSITISSSFSFPTTFTPSTSQFSSPMPTTSSIATIASSIPPSITTSEDFHPLHFFPPMDIEINNPDDSFLDGSPDDTSETPSLSDLIMSSIIEPTIPIPSIPTSSPVASVSPPSTSAQHPLEQVDLLPLANKLYELLDPRLSSLLDASLAPIILSLNSISSKLSSLTPFVAGPSSRGLESGFQAPTNSVAVEIASSTKTVLLLLQTLNTAPPTLELLTGSDRRSTAGWGTNEELIVTILAHRFVGQRRQIRQAYADLFGEDILKSLDKELRHDFENLMHLWVLDLVERDAVLAHESAKRWGP</sequence>
<dbReference type="EMBL" id="JBBWWQ010000017">
    <property type="protein sequence ID" value="KAK8923758.1"/>
    <property type="molecule type" value="Genomic_DNA"/>
</dbReference>
<dbReference type="GO" id="GO:0009651">
    <property type="term" value="P:response to salt stress"/>
    <property type="evidence" value="ECO:0007669"/>
    <property type="project" value="TreeGrafter"/>
</dbReference>
<dbReference type="GO" id="GO:0005509">
    <property type="term" value="F:calcium ion binding"/>
    <property type="evidence" value="ECO:0007669"/>
    <property type="project" value="InterPro"/>
</dbReference>
<dbReference type="SUPFAM" id="SSF47874">
    <property type="entry name" value="Annexin"/>
    <property type="match status" value="1"/>
</dbReference>
<evidence type="ECO:0000256" key="2">
    <source>
        <dbReference type="ARBA" id="ARBA00023216"/>
    </source>
</evidence>
<protein>
    <submittedName>
        <fullName evidence="3">Annexin D1</fullName>
    </submittedName>
</protein>